<keyword evidence="1" id="KW-0805">Transcription regulation</keyword>
<dbReference type="InterPro" id="IPR009057">
    <property type="entry name" value="Homeodomain-like_sf"/>
</dbReference>
<dbReference type="RefSeq" id="WP_136962507.1">
    <property type="nucleotide sequence ID" value="NZ_CP039690.1"/>
</dbReference>
<evidence type="ECO:0000256" key="1">
    <source>
        <dbReference type="ARBA" id="ARBA00023015"/>
    </source>
</evidence>
<evidence type="ECO:0000256" key="2">
    <source>
        <dbReference type="ARBA" id="ARBA00023125"/>
    </source>
</evidence>
<proteinExistence type="predicted"/>
<dbReference type="Pfam" id="PF17932">
    <property type="entry name" value="TetR_C_24"/>
    <property type="match status" value="1"/>
</dbReference>
<name>A0A4D7B0B1_9HYPH</name>
<dbReference type="Gene3D" id="1.10.357.10">
    <property type="entry name" value="Tetracycline Repressor, domain 2"/>
    <property type="match status" value="1"/>
</dbReference>
<dbReference type="OrthoDB" id="9787680at2"/>
<feature type="domain" description="HTH tetR-type" evidence="6">
    <location>
        <begin position="30"/>
        <end position="90"/>
    </location>
</feature>
<dbReference type="KEGG" id="pstg:E8M01_24210"/>
<keyword evidence="2 4" id="KW-0238">DNA-binding</keyword>
<gene>
    <name evidence="7" type="ORF">E8M01_24210</name>
</gene>
<dbReference type="PANTHER" id="PTHR30055:SF234">
    <property type="entry name" value="HTH-TYPE TRANSCRIPTIONAL REGULATOR BETI"/>
    <property type="match status" value="1"/>
</dbReference>
<evidence type="ECO:0000256" key="5">
    <source>
        <dbReference type="SAM" id="MobiDB-lite"/>
    </source>
</evidence>
<dbReference type="AlphaFoldDB" id="A0A4D7B0B1"/>
<sequence length="215" mass="23587">MAETITRSPRTRGLRTRPSAAEDRPPKRAEVSRQQILDVAASLFRARGYTETSLRDIGAQVGMKAGSLYYHFASKEELAADVLRIGVERVHEAVASAVAALGPGAPMKARIEAAISAHLETLLVESDYTSAHIRCFPYVPPSLKAQLSQARRDYEAIWRRLLDEAAAAKALAPGIDAEVARLAILGALNWSLEWFDPVRGRPEELIRTLVAAFTR</sequence>
<accession>A0A4D7B0B1</accession>
<dbReference type="Gene3D" id="1.10.10.60">
    <property type="entry name" value="Homeodomain-like"/>
    <property type="match status" value="1"/>
</dbReference>
<feature type="DNA-binding region" description="H-T-H motif" evidence="4">
    <location>
        <begin position="53"/>
        <end position="72"/>
    </location>
</feature>
<evidence type="ECO:0000256" key="3">
    <source>
        <dbReference type="ARBA" id="ARBA00023163"/>
    </source>
</evidence>
<dbReference type="Proteomes" id="UP000298781">
    <property type="component" value="Chromosome"/>
</dbReference>
<dbReference type="InterPro" id="IPR036271">
    <property type="entry name" value="Tet_transcr_reg_TetR-rel_C_sf"/>
</dbReference>
<dbReference type="SUPFAM" id="SSF48498">
    <property type="entry name" value="Tetracyclin repressor-like, C-terminal domain"/>
    <property type="match status" value="1"/>
</dbReference>
<dbReference type="PRINTS" id="PR00455">
    <property type="entry name" value="HTHTETR"/>
</dbReference>
<dbReference type="GO" id="GO:0003700">
    <property type="term" value="F:DNA-binding transcription factor activity"/>
    <property type="evidence" value="ECO:0007669"/>
    <property type="project" value="TreeGrafter"/>
</dbReference>
<feature type="compositionally biased region" description="Basic and acidic residues" evidence="5">
    <location>
        <begin position="20"/>
        <end position="31"/>
    </location>
</feature>
<dbReference type="Pfam" id="PF00440">
    <property type="entry name" value="TetR_N"/>
    <property type="match status" value="1"/>
</dbReference>
<keyword evidence="8" id="KW-1185">Reference proteome</keyword>
<dbReference type="PROSITE" id="PS50977">
    <property type="entry name" value="HTH_TETR_2"/>
    <property type="match status" value="1"/>
</dbReference>
<dbReference type="InterPro" id="IPR001647">
    <property type="entry name" value="HTH_TetR"/>
</dbReference>
<evidence type="ECO:0000313" key="8">
    <source>
        <dbReference type="Proteomes" id="UP000298781"/>
    </source>
</evidence>
<feature type="region of interest" description="Disordered" evidence="5">
    <location>
        <begin position="1"/>
        <end position="31"/>
    </location>
</feature>
<dbReference type="EMBL" id="CP039690">
    <property type="protein sequence ID" value="QCI67069.1"/>
    <property type="molecule type" value="Genomic_DNA"/>
</dbReference>
<dbReference type="InterPro" id="IPR041490">
    <property type="entry name" value="KstR2_TetR_C"/>
</dbReference>
<dbReference type="InterPro" id="IPR050109">
    <property type="entry name" value="HTH-type_TetR-like_transc_reg"/>
</dbReference>
<dbReference type="PANTHER" id="PTHR30055">
    <property type="entry name" value="HTH-TYPE TRANSCRIPTIONAL REGULATOR RUTR"/>
    <property type="match status" value="1"/>
</dbReference>
<evidence type="ECO:0000256" key="4">
    <source>
        <dbReference type="PROSITE-ProRule" id="PRU00335"/>
    </source>
</evidence>
<organism evidence="7 8">
    <name type="scientific">Phreatobacter stygius</name>
    <dbReference type="NCBI Taxonomy" id="1940610"/>
    <lineage>
        <taxon>Bacteria</taxon>
        <taxon>Pseudomonadati</taxon>
        <taxon>Pseudomonadota</taxon>
        <taxon>Alphaproteobacteria</taxon>
        <taxon>Hyphomicrobiales</taxon>
        <taxon>Phreatobacteraceae</taxon>
        <taxon>Phreatobacter</taxon>
    </lineage>
</organism>
<evidence type="ECO:0000313" key="7">
    <source>
        <dbReference type="EMBL" id="QCI67069.1"/>
    </source>
</evidence>
<evidence type="ECO:0000259" key="6">
    <source>
        <dbReference type="PROSITE" id="PS50977"/>
    </source>
</evidence>
<dbReference type="GO" id="GO:0000976">
    <property type="term" value="F:transcription cis-regulatory region binding"/>
    <property type="evidence" value="ECO:0007669"/>
    <property type="project" value="TreeGrafter"/>
</dbReference>
<reference evidence="7 8" key="1">
    <citation type="submission" date="2019-04" db="EMBL/GenBank/DDBJ databases">
        <title>Phreatobacter aquaticus sp. nov.</title>
        <authorList>
            <person name="Choi A."/>
        </authorList>
    </citation>
    <scope>NUCLEOTIDE SEQUENCE [LARGE SCALE GENOMIC DNA]</scope>
    <source>
        <strain evidence="7 8">KCTC 52518</strain>
    </source>
</reference>
<protein>
    <submittedName>
        <fullName evidence="7">TetR/AcrR family transcriptional regulator</fullName>
    </submittedName>
</protein>
<keyword evidence="3" id="KW-0804">Transcription</keyword>
<dbReference type="SUPFAM" id="SSF46689">
    <property type="entry name" value="Homeodomain-like"/>
    <property type="match status" value="1"/>
</dbReference>